<accession>A0ABQ1YIA3</accession>
<feature type="domain" description="Xylose isomerase-like TIM barrel" evidence="1">
    <location>
        <begin position="18"/>
        <end position="256"/>
    </location>
</feature>
<organism evidence="2 3">
    <name type="scientific">Paenibacillus segetis</name>
    <dbReference type="NCBI Taxonomy" id="1325360"/>
    <lineage>
        <taxon>Bacteria</taxon>
        <taxon>Bacillati</taxon>
        <taxon>Bacillota</taxon>
        <taxon>Bacilli</taxon>
        <taxon>Bacillales</taxon>
        <taxon>Paenibacillaceae</taxon>
        <taxon>Paenibacillus</taxon>
    </lineage>
</organism>
<dbReference type="EMBL" id="BMFT01000001">
    <property type="protein sequence ID" value="GGH27209.1"/>
    <property type="molecule type" value="Genomic_DNA"/>
</dbReference>
<evidence type="ECO:0000313" key="2">
    <source>
        <dbReference type="EMBL" id="GGH27209.1"/>
    </source>
</evidence>
<dbReference type="InterPro" id="IPR013022">
    <property type="entry name" value="Xyl_isomerase-like_TIM-brl"/>
</dbReference>
<dbReference type="Gene3D" id="3.20.20.150">
    <property type="entry name" value="Divalent-metal-dependent TIM barrel enzymes"/>
    <property type="match status" value="1"/>
</dbReference>
<dbReference type="Proteomes" id="UP000659344">
    <property type="component" value="Unassembled WGS sequence"/>
</dbReference>
<proteinExistence type="predicted"/>
<dbReference type="SUPFAM" id="SSF51658">
    <property type="entry name" value="Xylose isomerase-like"/>
    <property type="match status" value="1"/>
</dbReference>
<dbReference type="InterPro" id="IPR036237">
    <property type="entry name" value="Xyl_isomerase-like_sf"/>
</dbReference>
<evidence type="ECO:0000259" key="1">
    <source>
        <dbReference type="Pfam" id="PF01261"/>
    </source>
</evidence>
<protein>
    <recommendedName>
        <fullName evidence="1">Xylose isomerase-like TIM barrel domain-containing protein</fullName>
    </recommendedName>
</protein>
<name>A0ABQ1YIA3_9BACL</name>
<gene>
    <name evidence="2" type="ORF">GCM10008013_28540</name>
</gene>
<dbReference type="InterPro" id="IPR050312">
    <property type="entry name" value="IolE/XylAMocC-like"/>
</dbReference>
<evidence type="ECO:0000313" key="3">
    <source>
        <dbReference type="Proteomes" id="UP000659344"/>
    </source>
</evidence>
<keyword evidence="3" id="KW-1185">Reference proteome</keyword>
<reference evidence="3" key="1">
    <citation type="journal article" date="2019" name="Int. J. Syst. Evol. Microbiol.">
        <title>The Global Catalogue of Microorganisms (GCM) 10K type strain sequencing project: providing services to taxonomists for standard genome sequencing and annotation.</title>
        <authorList>
            <consortium name="The Broad Institute Genomics Platform"/>
            <consortium name="The Broad Institute Genome Sequencing Center for Infectious Disease"/>
            <person name="Wu L."/>
            <person name="Ma J."/>
        </authorList>
    </citation>
    <scope>NUCLEOTIDE SEQUENCE [LARGE SCALE GENOMIC DNA]</scope>
    <source>
        <strain evidence="3">CGMCC 1.12769</strain>
    </source>
</reference>
<sequence length="261" mass="30575">MKLGMPTLIEYATLQQNVDLCRELELEFIELNMNLPICTPESLNINEIKEIKHRFGIDFSIHLPEEIDLGSFHPSIRYGHLERCKETIRWASMANIKTLNMHLNQGIYFTLPDQRVWINERYETEFINLIYESYAELLELASHLNVDICVENTLNFQLPFVERTLNKLMQFDNFHLTWDAGHDGKSGFQEQPFFERNLARLRHMHLHDYNGISDHQPLYSGVVPINERLQLAKDLEISVVVEVKTSSTLRESIEKLRVSFG</sequence>
<dbReference type="Pfam" id="PF01261">
    <property type="entry name" value="AP_endonuc_2"/>
    <property type="match status" value="1"/>
</dbReference>
<comment type="caution">
    <text evidence="2">The sequence shown here is derived from an EMBL/GenBank/DDBJ whole genome shotgun (WGS) entry which is preliminary data.</text>
</comment>
<dbReference type="PANTHER" id="PTHR12110">
    <property type="entry name" value="HYDROXYPYRUVATE ISOMERASE"/>
    <property type="match status" value="1"/>
</dbReference>
<dbReference type="RefSeq" id="WP_188539819.1">
    <property type="nucleotide sequence ID" value="NZ_BMFT01000001.1"/>
</dbReference>